<evidence type="ECO:0000313" key="8">
    <source>
        <dbReference type="Proteomes" id="UP001530293"/>
    </source>
</evidence>
<comment type="subcellular location">
    <subcellularLocation>
        <location evidence="1">Membrane</location>
        <topology evidence="1">Multi-pass membrane protein</topology>
    </subcellularLocation>
</comment>
<keyword evidence="8" id="KW-1185">Reference proteome</keyword>
<dbReference type="InterPro" id="IPR007203">
    <property type="entry name" value="ORMDL"/>
</dbReference>
<evidence type="ECO:0000256" key="6">
    <source>
        <dbReference type="SAM" id="Phobius"/>
    </source>
</evidence>
<keyword evidence="4 6" id="KW-0472">Membrane</keyword>
<dbReference type="GO" id="GO:0016020">
    <property type="term" value="C:membrane"/>
    <property type="evidence" value="ECO:0007669"/>
    <property type="project" value="UniProtKB-SubCell"/>
</dbReference>
<dbReference type="Pfam" id="PF04061">
    <property type="entry name" value="ORMDL"/>
    <property type="match status" value="1"/>
</dbReference>
<feature type="transmembrane region" description="Helical" evidence="6">
    <location>
        <begin position="86"/>
        <end position="112"/>
    </location>
</feature>
<feature type="transmembrane region" description="Helical" evidence="6">
    <location>
        <begin position="351"/>
        <end position="370"/>
    </location>
</feature>
<dbReference type="EMBL" id="JALLBG020000200">
    <property type="protein sequence ID" value="KAL3759379.1"/>
    <property type="molecule type" value="Genomic_DNA"/>
</dbReference>
<gene>
    <name evidence="7" type="ORF">ACHAWU_000678</name>
</gene>
<dbReference type="PANTHER" id="PTHR12665">
    <property type="entry name" value="ORMDL PROTEINS"/>
    <property type="match status" value="1"/>
</dbReference>
<evidence type="ECO:0000256" key="4">
    <source>
        <dbReference type="ARBA" id="ARBA00023136"/>
    </source>
</evidence>
<accession>A0ABD3M5W8</accession>
<feature type="compositionally biased region" description="Low complexity" evidence="5">
    <location>
        <begin position="33"/>
        <end position="49"/>
    </location>
</feature>
<organism evidence="7 8">
    <name type="scientific">Discostella pseudostelligera</name>
    <dbReference type="NCBI Taxonomy" id="259834"/>
    <lineage>
        <taxon>Eukaryota</taxon>
        <taxon>Sar</taxon>
        <taxon>Stramenopiles</taxon>
        <taxon>Ochrophyta</taxon>
        <taxon>Bacillariophyta</taxon>
        <taxon>Coscinodiscophyceae</taxon>
        <taxon>Thalassiosirophycidae</taxon>
        <taxon>Stephanodiscales</taxon>
        <taxon>Stephanodiscaceae</taxon>
        <taxon>Discostella</taxon>
    </lineage>
</organism>
<evidence type="ECO:0000256" key="2">
    <source>
        <dbReference type="ARBA" id="ARBA00022692"/>
    </source>
</evidence>
<keyword evidence="2 6" id="KW-0812">Transmembrane</keyword>
<comment type="caution">
    <text evidence="7">The sequence shown here is derived from an EMBL/GenBank/DDBJ whole genome shotgun (WGS) entry which is preliminary data.</text>
</comment>
<sequence length="374" mass="41206">MPSTSDSDDHTDNMEDSILSPPRVKKSSIFPNHPAAATTTTTTTQTQQHHTPKSNRSHHHRHHHHHHNTESNLLPFELSRNRNTDWIAAGGPALLATYISVIVIFLLTFLAFVTEPKVAWTMANVAHGLVSLIYLHWIKGNPADYMDGTQGEMNAMTCWEQIVSKPAIHLNHHVAAAQSSSSKMDYSSSPTRRGLRESLTSAIKTLRSRDVLCVVPTLLAHASCHIANYEYQYVVVNVGVWAVVMLPKMPFMNGVRIFGINRTAGIDDGDYLEDDDDDECLDSEEESSKEADVRLNCNSEDSLEPKKYSPFSQSESVEQVGLHCSLASSSDIPHMGELFSTSSPVKDKDNVVDVIVVALVLALVDAVVVVDGNT</sequence>
<feature type="compositionally biased region" description="Acidic residues" evidence="5">
    <location>
        <begin position="269"/>
        <end position="285"/>
    </location>
</feature>
<feature type="compositionally biased region" description="Basic residues" evidence="5">
    <location>
        <begin position="50"/>
        <end position="67"/>
    </location>
</feature>
<evidence type="ECO:0000313" key="7">
    <source>
        <dbReference type="EMBL" id="KAL3759379.1"/>
    </source>
</evidence>
<feature type="transmembrane region" description="Helical" evidence="6">
    <location>
        <begin position="118"/>
        <end position="137"/>
    </location>
</feature>
<name>A0ABD3M5W8_9STRA</name>
<feature type="region of interest" description="Disordered" evidence="5">
    <location>
        <begin position="1"/>
        <end position="75"/>
    </location>
</feature>
<feature type="region of interest" description="Disordered" evidence="5">
    <location>
        <begin position="269"/>
        <end position="310"/>
    </location>
</feature>
<dbReference type="Proteomes" id="UP001530293">
    <property type="component" value="Unassembled WGS sequence"/>
</dbReference>
<keyword evidence="3 6" id="KW-1133">Transmembrane helix</keyword>
<dbReference type="AlphaFoldDB" id="A0ABD3M5W8"/>
<protein>
    <submittedName>
        <fullName evidence="7">Uncharacterized protein</fullName>
    </submittedName>
</protein>
<reference evidence="7 8" key="1">
    <citation type="submission" date="2024-10" db="EMBL/GenBank/DDBJ databases">
        <title>Updated reference genomes for cyclostephanoid diatoms.</title>
        <authorList>
            <person name="Roberts W.R."/>
            <person name="Alverson A.J."/>
        </authorList>
    </citation>
    <scope>NUCLEOTIDE SEQUENCE [LARGE SCALE GENOMIC DNA]</scope>
    <source>
        <strain evidence="7 8">AJA232-27</strain>
    </source>
</reference>
<evidence type="ECO:0000256" key="1">
    <source>
        <dbReference type="ARBA" id="ARBA00004141"/>
    </source>
</evidence>
<proteinExistence type="predicted"/>
<evidence type="ECO:0000256" key="5">
    <source>
        <dbReference type="SAM" id="MobiDB-lite"/>
    </source>
</evidence>
<evidence type="ECO:0000256" key="3">
    <source>
        <dbReference type="ARBA" id="ARBA00022989"/>
    </source>
</evidence>